<organism evidence="1 2">
    <name type="scientific">Sphingobacterium micropteri</name>
    <dbReference type="NCBI Taxonomy" id="2763501"/>
    <lineage>
        <taxon>Bacteria</taxon>
        <taxon>Pseudomonadati</taxon>
        <taxon>Bacteroidota</taxon>
        <taxon>Sphingobacteriia</taxon>
        <taxon>Sphingobacteriales</taxon>
        <taxon>Sphingobacteriaceae</taxon>
        <taxon>Sphingobacterium</taxon>
    </lineage>
</organism>
<dbReference type="PROSITE" id="PS51257">
    <property type="entry name" value="PROKAR_LIPOPROTEIN"/>
    <property type="match status" value="1"/>
</dbReference>
<protein>
    <submittedName>
        <fullName evidence="1">Uncharacterized protein</fullName>
    </submittedName>
</protein>
<gene>
    <name evidence="1" type="ORF">H8B06_00910</name>
</gene>
<dbReference type="Proteomes" id="UP000602759">
    <property type="component" value="Unassembled WGS sequence"/>
</dbReference>
<dbReference type="RefSeq" id="WP_190992394.1">
    <property type="nucleotide sequence ID" value="NZ_JACOIK010000001.1"/>
</dbReference>
<evidence type="ECO:0000313" key="2">
    <source>
        <dbReference type="Proteomes" id="UP000602759"/>
    </source>
</evidence>
<dbReference type="EMBL" id="JACOIK010000001">
    <property type="protein sequence ID" value="MBD1431370.1"/>
    <property type="molecule type" value="Genomic_DNA"/>
</dbReference>
<sequence>MKKTTIYLLLLTAFAVNTFTSCKDTLDLDETTLLLLDKQERLDKLDELFDLSFEQPLEAESNYRQFVQYELLTETQNFLDDSDVQWRNARTDLVVRMNANFARASADMPTTLFDLYKAKFETNVLNRTLLGQSPQQLRFDERFELFKARVTEIDAFFDEKIATLKQTLTVNESIINKNWLLRNKTVGGTTENPWTTFIVNFDFTLQADNGMDIQKFFFFPYIPVPNGSFYTQQDENQYSTQGFATADLLSPAEYRVYGNKIFFYFHLRNTLDPNQEGVGKVEREWVFEYEYAVRSNSLTLSKPRMILSIYPHLLKAEPGDDIYTRFYADGIKEFTLNLN</sequence>
<name>A0ABR7YJ78_9SPHI</name>
<keyword evidence="2" id="KW-1185">Reference proteome</keyword>
<comment type="caution">
    <text evidence="1">The sequence shown here is derived from an EMBL/GenBank/DDBJ whole genome shotgun (WGS) entry which is preliminary data.</text>
</comment>
<reference evidence="1 2" key="1">
    <citation type="submission" date="2020-08" db="EMBL/GenBank/DDBJ databases">
        <title>Sphingobacterium sp. DN00404 isolated from aquaculture water.</title>
        <authorList>
            <person name="Zhang M."/>
        </authorList>
    </citation>
    <scope>NUCLEOTIDE SEQUENCE [LARGE SCALE GENOMIC DNA]</scope>
    <source>
        <strain evidence="1 2">DN00404</strain>
    </source>
</reference>
<accession>A0ABR7YJ78</accession>
<proteinExistence type="predicted"/>
<evidence type="ECO:0000313" key="1">
    <source>
        <dbReference type="EMBL" id="MBD1431370.1"/>
    </source>
</evidence>